<name>A0A428TE49_9HYPO</name>
<organism evidence="2 3">
    <name type="scientific">Fusarium oligoseptatum</name>
    <dbReference type="NCBI Taxonomy" id="2604345"/>
    <lineage>
        <taxon>Eukaryota</taxon>
        <taxon>Fungi</taxon>
        <taxon>Dikarya</taxon>
        <taxon>Ascomycota</taxon>
        <taxon>Pezizomycotina</taxon>
        <taxon>Sordariomycetes</taxon>
        <taxon>Hypocreomycetidae</taxon>
        <taxon>Hypocreales</taxon>
        <taxon>Nectriaceae</taxon>
        <taxon>Fusarium</taxon>
        <taxon>Fusarium solani species complex</taxon>
    </lineage>
</organism>
<dbReference type="Proteomes" id="UP000287144">
    <property type="component" value="Unassembled WGS sequence"/>
</dbReference>
<gene>
    <name evidence="2" type="ORF">CEP52_009208</name>
</gene>
<dbReference type="GO" id="GO:0033255">
    <property type="term" value="C:SAS acetyltransferase complex"/>
    <property type="evidence" value="ECO:0007669"/>
    <property type="project" value="InterPro"/>
</dbReference>
<protein>
    <submittedName>
        <fullName evidence="2">Uncharacterized protein</fullName>
    </submittedName>
</protein>
<accession>A0A428TE49</accession>
<comment type="caution">
    <text evidence="2">The sequence shown here is derived from an EMBL/GenBank/DDBJ whole genome shotgun (WGS) entry which is preliminary data.</text>
</comment>
<dbReference type="PANTHER" id="PTHR38422:SF1">
    <property type="entry name" value="SOMETHING ABOUT SILENCING PROTEIN 4"/>
    <property type="match status" value="1"/>
</dbReference>
<dbReference type="EMBL" id="NKCK01000095">
    <property type="protein sequence ID" value="RSM00289.1"/>
    <property type="molecule type" value="Genomic_DNA"/>
</dbReference>
<proteinExistence type="predicted"/>
<dbReference type="PANTHER" id="PTHR38422">
    <property type="entry name" value="SOMETHING ABOUT SILENCING PROTEIN 4"/>
    <property type="match status" value="1"/>
</dbReference>
<reference evidence="2 3" key="1">
    <citation type="submission" date="2017-06" db="EMBL/GenBank/DDBJ databases">
        <title>Comparative genomic analysis of Ambrosia Fusariam Clade fungi.</title>
        <authorList>
            <person name="Stajich J.E."/>
            <person name="Carrillo J."/>
            <person name="Kijimoto T."/>
            <person name="Eskalen A."/>
            <person name="O'Donnell K."/>
            <person name="Kasson M."/>
        </authorList>
    </citation>
    <scope>NUCLEOTIDE SEQUENCE [LARGE SCALE GENOMIC DNA]</scope>
    <source>
        <strain evidence="2 3">NRRL62579</strain>
    </source>
</reference>
<feature type="region of interest" description="Disordered" evidence="1">
    <location>
        <begin position="1"/>
        <end position="42"/>
    </location>
</feature>
<feature type="compositionally biased region" description="Pro residues" evidence="1">
    <location>
        <begin position="24"/>
        <end position="36"/>
    </location>
</feature>
<feature type="compositionally biased region" description="Basic residues" evidence="1">
    <location>
        <begin position="1"/>
        <end position="14"/>
    </location>
</feature>
<evidence type="ECO:0000313" key="3">
    <source>
        <dbReference type="Proteomes" id="UP000287144"/>
    </source>
</evidence>
<sequence>MARSKAKGSKKRKSTPQPASTKAPRPPKPPPAPKTPEPPKEFKSFFSKKYERESALHRHRRTGRKVLAWGHPIPEIPQVDFDLPEEYRDEDTLKVRARKKRRDRRRSKQ</sequence>
<dbReference type="AlphaFoldDB" id="A0A428TE49"/>
<evidence type="ECO:0000256" key="1">
    <source>
        <dbReference type="SAM" id="MobiDB-lite"/>
    </source>
</evidence>
<keyword evidence="3" id="KW-1185">Reference proteome</keyword>
<evidence type="ECO:0000313" key="2">
    <source>
        <dbReference type="EMBL" id="RSM00289.1"/>
    </source>
</evidence>
<dbReference type="InterPro" id="IPR038988">
    <property type="entry name" value="Sas4"/>
</dbReference>
<dbReference type="GO" id="GO:0004402">
    <property type="term" value="F:histone acetyltransferase activity"/>
    <property type="evidence" value="ECO:0007669"/>
    <property type="project" value="TreeGrafter"/>
</dbReference>